<reference evidence="3" key="1">
    <citation type="submission" date="2016-10" db="EMBL/GenBank/DDBJ databases">
        <authorList>
            <person name="Varghese N."/>
            <person name="Submissions S."/>
        </authorList>
    </citation>
    <scope>NUCLEOTIDE SEQUENCE [LARGE SCALE GENOMIC DNA]</scope>
    <source>
        <strain evidence="3">DSM 527</strain>
    </source>
</reference>
<gene>
    <name evidence="2" type="ORF">SAMN04488121_103257</name>
</gene>
<feature type="transmembrane region" description="Helical" evidence="1">
    <location>
        <begin position="29"/>
        <end position="47"/>
    </location>
</feature>
<dbReference type="EMBL" id="FNBN01000003">
    <property type="protein sequence ID" value="SDG04050.1"/>
    <property type="molecule type" value="Genomic_DNA"/>
</dbReference>
<evidence type="ECO:0008006" key="4">
    <source>
        <dbReference type="Google" id="ProtNLM"/>
    </source>
</evidence>
<accession>A0A1G7R268</accession>
<name>A0A1G7R268_CHIFI</name>
<organism evidence="2 3">
    <name type="scientific">Chitinophaga filiformis</name>
    <name type="common">Myxococcus filiformis</name>
    <name type="synonym">Flexibacter filiformis</name>
    <dbReference type="NCBI Taxonomy" id="104663"/>
    <lineage>
        <taxon>Bacteria</taxon>
        <taxon>Pseudomonadati</taxon>
        <taxon>Bacteroidota</taxon>
        <taxon>Chitinophagia</taxon>
        <taxon>Chitinophagales</taxon>
        <taxon>Chitinophagaceae</taxon>
        <taxon>Chitinophaga</taxon>
    </lineage>
</organism>
<keyword evidence="1" id="KW-1133">Transmembrane helix</keyword>
<protein>
    <recommendedName>
        <fullName evidence="4">DUF4260 domain-containing protein</fullName>
    </recommendedName>
</protein>
<dbReference type="Pfam" id="PF14079">
    <property type="entry name" value="DUF4260"/>
    <property type="match status" value="1"/>
</dbReference>
<proteinExistence type="predicted"/>
<evidence type="ECO:0000256" key="1">
    <source>
        <dbReference type="SAM" id="Phobius"/>
    </source>
</evidence>
<sequence length="118" mass="13404">MKTILILEELALFLLAIFAFHLQSPYAWWMFPACILLPDLSMLGYLAGNRSGAFVYNLVHHKGVALAVYLVGLYFHQDWAVFTGIILFAHSVMDRMFGYGLKYETGFKDTHLGKIGKQ</sequence>
<dbReference type="AlphaFoldDB" id="A0A1G7R268"/>
<feature type="transmembrane region" description="Helical" evidence="1">
    <location>
        <begin position="54"/>
        <end position="75"/>
    </location>
</feature>
<dbReference type="RefSeq" id="WP_089832655.1">
    <property type="nucleotide sequence ID" value="NZ_FNBN01000003.1"/>
</dbReference>
<keyword evidence="1" id="KW-0472">Membrane</keyword>
<feature type="transmembrane region" description="Helical" evidence="1">
    <location>
        <begin position="81"/>
        <end position="101"/>
    </location>
</feature>
<dbReference type="InterPro" id="IPR025356">
    <property type="entry name" value="DUF4260"/>
</dbReference>
<evidence type="ECO:0000313" key="3">
    <source>
        <dbReference type="Proteomes" id="UP000199045"/>
    </source>
</evidence>
<dbReference type="Proteomes" id="UP000199045">
    <property type="component" value="Unassembled WGS sequence"/>
</dbReference>
<keyword evidence="1" id="KW-0812">Transmembrane</keyword>
<evidence type="ECO:0000313" key="2">
    <source>
        <dbReference type="EMBL" id="SDG04050.1"/>
    </source>
</evidence>
<dbReference type="OrthoDB" id="9813911at2"/>